<evidence type="ECO:0000259" key="12">
    <source>
        <dbReference type="Pfam" id="PF02687"/>
    </source>
</evidence>
<keyword evidence="14" id="KW-1185">Reference proteome</keyword>
<feature type="transmembrane region" description="Helical" evidence="11">
    <location>
        <begin position="319"/>
        <end position="339"/>
    </location>
</feature>
<keyword evidence="9 11" id="KW-0472">Membrane</keyword>
<feature type="transmembrane region" description="Helical" evidence="11">
    <location>
        <begin position="15"/>
        <end position="39"/>
    </location>
</feature>
<feature type="domain" description="ABC3 transporter permease C-terminal" evidence="12">
    <location>
        <begin position="235"/>
        <end position="347"/>
    </location>
</feature>
<evidence type="ECO:0000313" key="14">
    <source>
        <dbReference type="Proteomes" id="UP001596186"/>
    </source>
</evidence>
<evidence type="ECO:0000256" key="6">
    <source>
        <dbReference type="ARBA" id="ARBA00022475"/>
    </source>
</evidence>
<feature type="transmembrane region" description="Helical" evidence="11">
    <location>
        <begin position="234"/>
        <end position="256"/>
    </location>
</feature>
<comment type="similarity">
    <text evidence="2">Belongs to the ABC-4 integral membrane protein family. HrtB subfamily.</text>
</comment>
<comment type="function">
    <text evidence="10">Part of the ABC transporter complex hrt involved in hemin import. Responsible for the translocation of the substrate across the membrane.</text>
</comment>
<evidence type="ECO:0000256" key="4">
    <source>
        <dbReference type="ARBA" id="ARBA00016962"/>
    </source>
</evidence>
<dbReference type="EMBL" id="JBHSSN010000006">
    <property type="protein sequence ID" value="MFC6323086.1"/>
    <property type="molecule type" value="Genomic_DNA"/>
</dbReference>
<dbReference type="Pfam" id="PF02687">
    <property type="entry name" value="FtsX"/>
    <property type="match status" value="1"/>
</dbReference>
<evidence type="ECO:0000256" key="11">
    <source>
        <dbReference type="SAM" id="Phobius"/>
    </source>
</evidence>
<evidence type="ECO:0000256" key="3">
    <source>
        <dbReference type="ARBA" id="ARBA00011131"/>
    </source>
</evidence>
<proteinExistence type="inferred from homology"/>
<comment type="subcellular location">
    <subcellularLocation>
        <location evidence="1">Cell membrane</location>
        <topology evidence="1">Multi-pass membrane protein</topology>
    </subcellularLocation>
</comment>
<reference evidence="14" key="1">
    <citation type="journal article" date="2019" name="Int. J. Syst. Evol. Microbiol.">
        <title>The Global Catalogue of Microorganisms (GCM) 10K type strain sequencing project: providing services to taxonomists for standard genome sequencing and annotation.</title>
        <authorList>
            <consortium name="The Broad Institute Genomics Platform"/>
            <consortium name="The Broad Institute Genome Sequencing Center for Infectious Disease"/>
            <person name="Wu L."/>
            <person name="Ma J."/>
        </authorList>
    </citation>
    <scope>NUCLEOTIDE SEQUENCE [LARGE SCALE GENOMIC DNA]</scope>
    <source>
        <strain evidence="14">CCM 8895</strain>
    </source>
</reference>
<dbReference type="InterPro" id="IPR003838">
    <property type="entry name" value="ABC3_permease_C"/>
</dbReference>
<keyword evidence="5" id="KW-0813">Transport</keyword>
<evidence type="ECO:0000256" key="7">
    <source>
        <dbReference type="ARBA" id="ARBA00022692"/>
    </source>
</evidence>
<keyword evidence="7 11" id="KW-0812">Transmembrane</keyword>
<dbReference type="RefSeq" id="WP_125593943.1">
    <property type="nucleotide sequence ID" value="NZ_JBHSSN010000006.1"/>
</dbReference>
<keyword evidence="8 11" id="KW-1133">Transmembrane helix</keyword>
<feature type="transmembrane region" description="Helical" evidence="11">
    <location>
        <begin position="277"/>
        <end position="307"/>
    </location>
</feature>
<gene>
    <name evidence="13" type="ORF">ACFP1F_04815</name>
</gene>
<evidence type="ECO:0000256" key="10">
    <source>
        <dbReference type="ARBA" id="ARBA00024973"/>
    </source>
</evidence>
<accession>A0ABW1UTT4</accession>
<evidence type="ECO:0000256" key="2">
    <source>
        <dbReference type="ARBA" id="ARBA00008697"/>
    </source>
</evidence>
<dbReference type="InterPro" id="IPR051125">
    <property type="entry name" value="ABC-4/HrtB_transporter"/>
</dbReference>
<name>A0ABW1UTT4_9LACO</name>
<dbReference type="PANTHER" id="PTHR43738">
    <property type="entry name" value="ABC TRANSPORTER, MEMBRANE PROTEIN"/>
    <property type="match status" value="1"/>
</dbReference>
<evidence type="ECO:0000256" key="5">
    <source>
        <dbReference type="ARBA" id="ARBA00022448"/>
    </source>
</evidence>
<evidence type="ECO:0000256" key="8">
    <source>
        <dbReference type="ARBA" id="ARBA00022989"/>
    </source>
</evidence>
<dbReference type="Proteomes" id="UP001596186">
    <property type="component" value="Unassembled WGS sequence"/>
</dbReference>
<evidence type="ECO:0000256" key="1">
    <source>
        <dbReference type="ARBA" id="ARBA00004651"/>
    </source>
</evidence>
<dbReference type="PANTHER" id="PTHR43738:SF1">
    <property type="entry name" value="HEMIN TRANSPORT SYSTEM PERMEASE PROTEIN HRTB-RELATED"/>
    <property type="match status" value="1"/>
</dbReference>
<protein>
    <recommendedName>
        <fullName evidence="4">Putative hemin transport system permease protein HrtB</fullName>
    </recommendedName>
</protein>
<evidence type="ECO:0000313" key="13">
    <source>
        <dbReference type="EMBL" id="MFC6323086.1"/>
    </source>
</evidence>
<keyword evidence="6" id="KW-1003">Cell membrane</keyword>
<comment type="subunit">
    <text evidence="3">The complex is composed of two ATP-binding proteins (HrtA), two transmembrane proteins (HrtB) and a solute-binding protein.</text>
</comment>
<evidence type="ECO:0000256" key="9">
    <source>
        <dbReference type="ARBA" id="ARBA00023136"/>
    </source>
</evidence>
<organism evidence="13 14">
    <name type="scientific">Companilactobacillus baiquanensis</name>
    <dbReference type="NCBI Taxonomy" id="2486005"/>
    <lineage>
        <taxon>Bacteria</taxon>
        <taxon>Bacillati</taxon>
        <taxon>Bacillota</taxon>
        <taxon>Bacilli</taxon>
        <taxon>Lactobacillales</taxon>
        <taxon>Lactobacillaceae</taxon>
        <taxon>Companilactobacillus</taxon>
    </lineage>
</organism>
<comment type="caution">
    <text evidence="13">The sequence shown here is derived from an EMBL/GenBank/DDBJ whole genome shotgun (WGS) entry which is preliminary data.</text>
</comment>
<sequence length="353" mass="38636">MFLSLKEIKKEKFRYGLIVTMIVMICYLIFILTSLAMGLSSQNTDAINSWNMKSIVLDKDSNTSLSQSLITKNQKKNINLSSKEALIGQASVVAKKSGLKKESAQFLGLNNKQFIAKDLVLTSGKKVNGPHQIVVDEQFKNDGYNLNDKLKFNSNKTEYTIVGFVKNAKLNIAPVIYGNIAAWQNIKNLNDQFVGSAIVSKDANYDANNQQLKTYSKSVFISKLPGYAAQNSTFIFMIGFLMIISLIVIAVFLYILTIQKLQNYAVLRAQGIPAKTLVNATISQSIILVISGLLIGTILTIFTALLIPNSVPMSFNIPILTSVGIGLIFTSLIGSLIPIKLILNVDPVSVIGG</sequence>